<organism evidence="1 2">
    <name type="scientific">Negadavirga shengliensis</name>
    <dbReference type="NCBI Taxonomy" id="1389218"/>
    <lineage>
        <taxon>Bacteria</taxon>
        <taxon>Pseudomonadati</taxon>
        <taxon>Bacteroidota</taxon>
        <taxon>Cytophagia</taxon>
        <taxon>Cytophagales</taxon>
        <taxon>Cyclobacteriaceae</taxon>
        <taxon>Negadavirga</taxon>
    </lineage>
</organism>
<dbReference type="EMBL" id="JBHSJJ010000014">
    <property type="protein sequence ID" value="MFC4873911.1"/>
    <property type="molecule type" value="Genomic_DNA"/>
</dbReference>
<evidence type="ECO:0000313" key="2">
    <source>
        <dbReference type="Proteomes" id="UP001595818"/>
    </source>
</evidence>
<dbReference type="Proteomes" id="UP001595818">
    <property type="component" value="Unassembled WGS sequence"/>
</dbReference>
<proteinExistence type="predicted"/>
<dbReference type="RefSeq" id="WP_377067244.1">
    <property type="nucleotide sequence ID" value="NZ_JBHSJJ010000014.1"/>
</dbReference>
<sequence>MAKQTGILKLTGTIGNITFYKTRNGYLAKQKNSVSKSRIMKDPAYAGTRRAMSEFGHASSLSKVFRFAIAGMILQVHKGYFPSRLTALFGKIIRTDKVNAPGKRELLRGDLSLMKGLEISERERLDAYLDGMPNLSINRETSVTVFSFSGLEKADLLRYPKGATHFTLKPGLVLMGEDPRQKAHFAGIKYTDSIYVPVKKGLEGMEDIRFSLQRGPDPQLLCGLLALHFYQEVNGEMHALSEGACVRVVHAERLEGKDS</sequence>
<comment type="caution">
    <text evidence="1">The sequence shown here is derived from an EMBL/GenBank/DDBJ whole genome shotgun (WGS) entry which is preliminary data.</text>
</comment>
<gene>
    <name evidence="1" type="ORF">ACFPFU_19560</name>
</gene>
<protein>
    <submittedName>
        <fullName evidence="1">Uncharacterized protein</fullName>
    </submittedName>
</protein>
<name>A0ABV9T617_9BACT</name>
<keyword evidence="2" id="KW-1185">Reference proteome</keyword>
<accession>A0ABV9T617</accession>
<reference evidence="2" key="1">
    <citation type="journal article" date="2019" name="Int. J. Syst. Evol. Microbiol.">
        <title>The Global Catalogue of Microorganisms (GCM) 10K type strain sequencing project: providing services to taxonomists for standard genome sequencing and annotation.</title>
        <authorList>
            <consortium name="The Broad Institute Genomics Platform"/>
            <consortium name="The Broad Institute Genome Sequencing Center for Infectious Disease"/>
            <person name="Wu L."/>
            <person name="Ma J."/>
        </authorList>
    </citation>
    <scope>NUCLEOTIDE SEQUENCE [LARGE SCALE GENOMIC DNA]</scope>
    <source>
        <strain evidence="2">CGMCC 4.7466</strain>
    </source>
</reference>
<evidence type="ECO:0000313" key="1">
    <source>
        <dbReference type="EMBL" id="MFC4873911.1"/>
    </source>
</evidence>